<accession>A0ABD0L3H5</accession>
<reference evidence="1 2" key="1">
    <citation type="journal article" date="2023" name="Sci. Data">
        <title>Genome assembly of the Korean intertidal mud-creeper Batillaria attramentaria.</title>
        <authorList>
            <person name="Patra A.K."/>
            <person name="Ho P.T."/>
            <person name="Jun S."/>
            <person name="Lee S.J."/>
            <person name="Kim Y."/>
            <person name="Won Y.J."/>
        </authorList>
    </citation>
    <scope>NUCLEOTIDE SEQUENCE [LARGE SCALE GENOMIC DNA]</scope>
    <source>
        <strain evidence="1">Wonlab-2016</strain>
    </source>
</reference>
<proteinExistence type="predicted"/>
<protein>
    <submittedName>
        <fullName evidence="1">Uncharacterized protein</fullName>
    </submittedName>
</protein>
<gene>
    <name evidence="1" type="ORF">BaRGS_00014688</name>
</gene>
<keyword evidence="2" id="KW-1185">Reference proteome</keyword>
<evidence type="ECO:0000313" key="1">
    <source>
        <dbReference type="EMBL" id="KAK7494030.1"/>
    </source>
</evidence>
<comment type="caution">
    <text evidence="1">The sequence shown here is derived from an EMBL/GenBank/DDBJ whole genome shotgun (WGS) entry which is preliminary data.</text>
</comment>
<organism evidence="1 2">
    <name type="scientific">Batillaria attramentaria</name>
    <dbReference type="NCBI Taxonomy" id="370345"/>
    <lineage>
        <taxon>Eukaryota</taxon>
        <taxon>Metazoa</taxon>
        <taxon>Spiralia</taxon>
        <taxon>Lophotrochozoa</taxon>
        <taxon>Mollusca</taxon>
        <taxon>Gastropoda</taxon>
        <taxon>Caenogastropoda</taxon>
        <taxon>Sorbeoconcha</taxon>
        <taxon>Cerithioidea</taxon>
        <taxon>Batillariidae</taxon>
        <taxon>Batillaria</taxon>
    </lineage>
</organism>
<evidence type="ECO:0000313" key="2">
    <source>
        <dbReference type="Proteomes" id="UP001519460"/>
    </source>
</evidence>
<name>A0ABD0L3H5_9CAEN</name>
<dbReference type="AlphaFoldDB" id="A0ABD0L3H5"/>
<dbReference type="EMBL" id="JACVVK020000087">
    <property type="protein sequence ID" value="KAK7494030.1"/>
    <property type="molecule type" value="Genomic_DNA"/>
</dbReference>
<sequence>MEAVSTEDKTASKVWHMEVKTLQAQFAEAFVWKDVAGARVRKWCNEKDKERRSCRLRQEEFMMREGLFATAMKENKFSSPEEKELF</sequence>
<dbReference type="Proteomes" id="UP001519460">
    <property type="component" value="Unassembled WGS sequence"/>
</dbReference>